<keyword evidence="3 10" id="KW-0812">Transmembrane</keyword>
<dbReference type="InterPro" id="IPR039859">
    <property type="entry name" value="PFA4/ZDH16/20/ERF2-like"/>
</dbReference>
<feature type="compositionally biased region" description="Basic and acidic residues" evidence="11">
    <location>
        <begin position="292"/>
        <end position="314"/>
    </location>
</feature>
<feature type="compositionally biased region" description="Basic and acidic residues" evidence="11">
    <location>
        <begin position="381"/>
        <end position="391"/>
    </location>
</feature>
<feature type="transmembrane region" description="Helical" evidence="10">
    <location>
        <begin position="210"/>
        <end position="233"/>
    </location>
</feature>
<keyword evidence="4 10" id="KW-1133">Transmembrane helix</keyword>
<feature type="region of interest" description="Disordered" evidence="11">
    <location>
        <begin position="272"/>
        <end position="405"/>
    </location>
</feature>
<evidence type="ECO:0000256" key="11">
    <source>
        <dbReference type="SAM" id="MobiDB-lite"/>
    </source>
</evidence>
<dbReference type="PROSITE" id="PS50216">
    <property type="entry name" value="DHHC"/>
    <property type="match status" value="1"/>
</dbReference>
<dbReference type="EMBL" id="HBGF01040180">
    <property type="protein sequence ID" value="CAD9139517.1"/>
    <property type="molecule type" value="Transcribed_RNA"/>
</dbReference>
<dbReference type="PANTHER" id="PTHR22883:SF43">
    <property type="entry name" value="PALMITOYLTRANSFERASE APP"/>
    <property type="match status" value="1"/>
</dbReference>
<gene>
    <name evidence="13" type="ORF">NDES1114_LOCUS26891</name>
</gene>
<dbReference type="EC" id="2.3.1.225" evidence="10"/>
<name>A0A7S1MSN7_NEODS</name>
<evidence type="ECO:0000256" key="8">
    <source>
        <dbReference type="ARBA" id="ARBA00023315"/>
    </source>
</evidence>
<keyword evidence="8 10" id="KW-0012">Acyltransferase</keyword>
<keyword evidence="7" id="KW-0449">Lipoprotein</keyword>
<evidence type="ECO:0000256" key="7">
    <source>
        <dbReference type="ARBA" id="ARBA00023288"/>
    </source>
</evidence>
<evidence type="ECO:0000256" key="2">
    <source>
        <dbReference type="ARBA" id="ARBA00022679"/>
    </source>
</evidence>
<evidence type="ECO:0000256" key="6">
    <source>
        <dbReference type="ARBA" id="ARBA00023139"/>
    </source>
</evidence>
<feature type="transmembrane region" description="Helical" evidence="10">
    <location>
        <begin position="159"/>
        <end position="190"/>
    </location>
</feature>
<proteinExistence type="inferred from homology"/>
<evidence type="ECO:0000256" key="4">
    <source>
        <dbReference type="ARBA" id="ARBA00022989"/>
    </source>
</evidence>
<evidence type="ECO:0000256" key="1">
    <source>
        <dbReference type="ARBA" id="ARBA00004127"/>
    </source>
</evidence>
<keyword evidence="6" id="KW-0564">Palmitate</keyword>
<organism evidence="13">
    <name type="scientific">Neobodo designis</name>
    <name type="common">Flagellated protozoan</name>
    <name type="synonym">Bodo designis</name>
    <dbReference type="NCBI Taxonomy" id="312471"/>
    <lineage>
        <taxon>Eukaryota</taxon>
        <taxon>Discoba</taxon>
        <taxon>Euglenozoa</taxon>
        <taxon>Kinetoplastea</taxon>
        <taxon>Metakinetoplastina</taxon>
        <taxon>Neobodonida</taxon>
        <taxon>Neobodo</taxon>
    </lineage>
</organism>
<sequence length="405" mass="43525">MAIFLGKIRTCADGRLFAGPDWCMLIVTCGLCLIPTGVAAGTVASSLGTMLPLIVLALAVVGFLFATAFTDPGIIPRQPQPPSFNAGEDPGIYDEYVEVTVERGDRVIVHKVLRRWCYTCNVLRPPRASHCPFCDCCIERHDHHCPWTGTCIGGRNYRFFYGFVSAATLLATYTVVMCAAELGIAAKAAGDDDPKLNGGDRMMAGAAASYYMSFVIGIYAALLLCCVGSLCCYHSKLVAGDATTHERIRGKYAESPYDHGCPRNTRTVLCGPRSASRVPRHVRGEGLGPEDAEARDRVLQRESQRRRQREDERPIMGAASPSDMDSPQPAAPAEEETMDGGDDVCGNNVCVEMERRPLSADDGDVDAAAKRSPTTPAEPRPPGKHDHDDGAHSPPIQATTPAAAA</sequence>
<feature type="transmembrane region" description="Helical" evidence="10">
    <location>
        <begin position="50"/>
        <end position="69"/>
    </location>
</feature>
<feature type="compositionally biased region" description="Acidic residues" evidence="11">
    <location>
        <begin position="333"/>
        <end position="342"/>
    </location>
</feature>
<dbReference type="GO" id="GO:0019706">
    <property type="term" value="F:protein-cysteine S-palmitoyltransferase activity"/>
    <property type="evidence" value="ECO:0007669"/>
    <property type="project" value="UniProtKB-EC"/>
</dbReference>
<feature type="transmembrane region" description="Helical" evidence="10">
    <location>
        <begin position="21"/>
        <end position="44"/>
    </location>
</feature>
<evidence type="ECO:0000313" key="13">
    <source>
        <dbReference type="EMBL" id="CAD9139517.1"/>
    </source>
</evidence>
<evidence type="ECO:0000256" key="5">
    <source>
        <dbReference type="ARBA" id="ARBA00023136"/>
    </source>
</evidence>
<evidence type="ECO:0000256" key="3">
    <source>
        <dbReference type="ARBA" id="ARBA00022692"/>
    </source>
</evidence>
<protein>
    <recommendedName>
        <fullName evidence="10">Palmitoyltransferase</fullName>
        <ecNumber evidence="10">2.3.1.225</ecNumber>
    </recommendedName>
</protein>
<comment type="catalytic activity">
    <reaction evidence="9 10">
        <text>L-cysteinyl-[protein] + hexadecanoyl-CoA = S-hexadecanoyl-L-cysteinyl-[protein] + CoA</text>
        <dbReference type="Rhea" id="RHEA:36683"/>
        <dbReference type="Rhea" id="RHEA-COMP:10131"/>
        <dbReference type="Rhea" id="RHEA-COMP:11032"/>
        <dbReference type="ChEBI" id="CHEBI:29950"/>
        <dbReference type="ChEBI" id="CHEBI:57287"/>
        <dbReference type="ChEBI" id="CHEBI:57379"/>
        <dbReference type="ChEBI" id="CHEBI:74151"/>
        <dbReference type="EC" id="2.3.1.225"/>
    </reaction>
</comment>
<dbReference type="GO" id="GO:0005783">
    <property type="term" value="C:endoplasmic reticulum"/>
    <property type="evidence" value="ECO:0007669"/>
    <property type="project" value="TreeGrafter"/>
</dbReference>
<comment type="similarity">
    <text evidence="10">Belongs to the DHHC palmitoyltransferase family.</text>
</comment>
<dbReference type="GO" id="GO:0005794">
    <property type="term" value="C:Golgi apparatus"/>
    <property type="evidence" value="ECO:0007669"/>
    <property type="project" value="TreeGrafter"/>
</dbReference>
<comment type="domain">
    <text evidence="10">The DHHC domain is required for palmitoyltransferase activity.</text>
</comment>
<dbReference type="GO" id="GO:0006612">
    <property type="term" value="P:protein targeting to membrane"/>
    <property type="evidence" value="ECO:0007669"/>
    <property type="project" value="TreeGrafter"/>
</dbReference>
<keyword evidence="2 10" id="KW-0808">Transferase</keyword>
<evidence type="ECO:0000256" key="9">
    <source>
        <dbReference type="ARBA" id="ARBA00048048"/>
    </source>
</evidence>
<feature type="domain" description="Palmitoyltransferase DHHC" evidence="12">
    <location>
        <begin position="114"/>
        <end position="249"/>
    </location>
</feature>
<comment type="subcellular location">
    <subcellularLocation>
        <location evidence="1">Endomembrane system</location>
        <topology evidence="1">Multi-pass membrane protein</topology>
    </subcellularLocation>
</comment>
<keyword evidence="5 10" id="KW-0472">Membrane</keyword>
<dbReference type="InterPro" id="IPR001594">
    <property type="entry name" value="Palmitoyltrfase_DHHC"/>
</dbReference>
<evidence type="ECO:0000259" key="12">
    <source>
        <dbReference type="Pfam" id="PF01529"/>
    </source>
</evidence>
<dbReference type="AlphaFoldDB" id="A0A7S1MSN7"/>
<accession>A0A7S1MSN7</accession>
<evidence type="ECO:0000256" key="10">
    <source>
        <dbReference type="RuleBase" id="RU079119"/>
    </source>
</evidence>
<dbReference type="Pfam" id="PF01529">
    <property type="entry name" value="DHHC"/>
    <property type="match status" value="1"/>
</dbReference>
<reference evidence="13" key="1">
    <citation type="submission" date="2021-01" db="EMBL/GenBank/DDBJ databases">
        <authorList>
            <person name="Corre E."/>
            <person name="Pelletier E."/>
            <person name="Niang G."/>
            <person name="Scheremetjew M."/>
            <person name="Finn R."/>
            <person name="Kale V."/>
            <person name="Holt S."/>
            <person name="Cochrane G."/>
            <person name="Meng A."/>
            <person name="Brown T."/>
            <person name="Cohen L."/>
        </authorList>
    </citation>
    <scope>NUCLEOTIDE SEQUENCE</scope>
    <source>
        <strain evidence="13">CCAP 1951/1</strain>
    </source>
</reference>
<dbReference type="PANTHER" id="PTHR22883">
    <property type="entry name" value="ZINC FINGER DHHC DOMAIN CONTAINING PROTEIN"/>
    <property type="match status" value="1"/>
</dbReference>